<dbReference type="KEGG" id="vg:8684050"/>
<proteinExistence type="predicted"/>
<organismHost>
    <name type="scientific">Delftia acidovorans</name>
    <name type="common">Pseudomonas acidovorans</name>
    <name type="synonym">Comamonas acidovorans</name>
    <dbReference type="NCBI Taxonomy" id="80866"/>
</organismHost>
<gene>
    <name evidence="1" type="primary">102</name>
</gene>
<name>C9DG73_BPW14</name>
<protein>
    <submittedName>
        <fullName evidence="1">Uncharacterized protein</fullName>
    </submittedName>
</protein>
<accession>C9DG73</accession>
<dbReference type="GeneID" id="8684050"/>
<evidence type="ECO:0000313" key="2">
    <source>
        <dbReference type="Proteomes" id="UP000008986"/>
    </source>
</evidence>
<evidence type="ECO:0000313" key="1">
    <source>
        <dbReference type="EMBL" id="ACV50124.1"/>
    </source>
</evidence>
<dbReference type="RefSeq" id="YP_003358956.1">
    <property type="nucleotide sequence ID" value="NC_013697.1"/>
</dbReference>
<dbReference type="Proteomes" id="UP000008986">
    <property type="component" value="Segment"/>
</dbReference>
<keyword evidence="2" id="KW-1185">Reference proteome</keyword>
<dbReference type="EMBL" id="GQ357915">
    <property type="protein sequence ID" value="ACV50124.1"/>
    <property type="molecule type" value="Genomic_DNA"/>
</dbReference>
<organism evidence="1 2">
    <name type="scientific">Delftia phage PhiW-14</name>
    <name type="common">Deftia acidovorans bacteriophage phiW-14</name>
    <dbReference type="NCBI Taxonomy" id="665032"/>
    <lineage>
        <taxon>Viruses</taxon>
        <taxon>Duplodnaviria</taxon>
        <taxon>Heunggongvirae</taxon>
        <taxon>Uroviricota</taxon>
        <taxon>Caudoviricetes</taxon>
        <taxon>Ionavirus</taxon>
        <taxon>Ionavirus W14</taxon>
    </lineage>
</organism>
<reference evidence="2" key="1">
    <citation type="submission" date="2009-07" db="EMBL/GenBank/DDBJ databases">
        <authorList>
            <person name="Kropinski A.M."/>
            <person name="Villegas A."/>
            <person name="Lingohr E.J."/>
        </authorList>
    </citation>
    <scope>NUCLEOTIDE SEQUENCE [LARGE SCALE GENOMIC DNA]</scope>
</reference>
<sequence length="139" mass="15065">MTQINRYHQALRDIADGKNMQIRTNSKWHDTSANGALNAIQNDIGVTNIRVRPTLAKVGNSSLAKTWPAGEPNPVIGQFYHVPSIYNGSVVQVGYNESVLHTNLAAAGMFHDSQASAEEHLDALMEISLAANQNLVGVD</sequence>